<accession>A0A7U5BGB6</accession>
<evidence type="ECO:0000313" key="2">
    <source>
        <dbReference type="Proteomes" id="UP000032300"/>
    </source>
</evidence>
<proteinExistence type="predicted"/>
<gene>
    <name evidence="1" type="ORF">TS85_22885</name>
</gene>
<dbReference type="CDD" id="cd21471">
    <property type="entry name" value="CrtC-like"/>
    <property type="match status" value="1"/>
</dbReference>
<dbReference type="EMBL" id="CP010836">
    <property type="protein sequence ID" value="AJP74751.1"/>
    <property type="molecule type" value="Genomic_DNA"/>
</dbReference>
<dbReference type="KEGG" id="sphi:TS85_22885"/>
<reference evidence="1 2" key="2">
    <citation type="submission" date="2015-02" db="EMBL/GenBank/DDBJ databases">
        <title>The complete genome of Sphingomonas hengshuiensis sp. WHSC-8 isolated from soil of Hengshui Lake.</title>
        <authorList>
            <person name="Wei S."/>
            <person name="Guo J."/>
            <person name="Su C."/>
            <person name="Wu R."/>
            <person name="Zhang Z."/>
            <person name="Liang K."/>
            <person name="Li H."/>
            <person name="Wang T."/>
            <person name="Liu H."/>
            <person name="Zhang C."/>
            <person name="Li Z."/>
            <person name="Wang Q."/>
            <person name="Meng J."/>
        </authorList>
    </citation>
    <scope>NUCLEOTIDE SEQUENCE [LARGE SCALE GENOMIC DNA]</scope>
    <source>
        <strain evidence="1 2">WHSC-8</strain>
    </source>
</reference>
<dbReference type="Proteomes" id="UP000032300">
    <property type="component" value="Chromosome"/>
</dbReference>
<dbReference type="SUPFAM" id="SSF159245">
    <property type="entry name" value="AttH-like"/>
    <property type="match status" value="1"/>
</dbReference>
<organism evidence="1 2">
    <name type="scientific">Sphingomonas hengshuiensis</name>
    <dbReference type="NCBI Taxonomy" id="1609977"/>
    <lineage>
        <taxon>Bacteria</taxon>
        <taxon>Pseudomonadati</taxon>
        <taxon>Pseudomonadota</taxon>
        <taxon>Alphaproteobacteria</taxon>
        <taxon>Sphingomonadales</taxon>
        <taxon>Sphingomonadaceae</taxon>
        <taxon>Sphingomonas</taxon>
    </lineage>
</organism>
<reference evidence="1 2" key="1">
    <citation type="journal article" date="2015" name="Int. J. Syst. Evol. Microbiol.">
        <title>Sphingomonas hengshuiensis sp. nov., isolated from lake wetland.</title>
        <authorList>
            <person name="Wei S."/>
            <person name="Wang T."/>
            <person name="Liu H."/>
            <person name="Zhang C."/>
            <person name="Guo J."/>
            <person name="Wang Q."/>
            <person name="Liang K."/>
            <person name="Zhang Z."/>
        </authorList>
    </citation>
    <scope>NUCLEOTIDE SEQUENCE [LARGE SCALE GENOMIC DNA]</scope>
    <source>
        <strain evidence="1 2">WHSC-8</strain>
    </source>
</reference>
<dbReference type="AlphaFoldDB" id="A0A7U5BGB6"/>
<evidence type="ECO:0000313" key="1">
    <source>
        <dbReference type="EMBL" id="AJP74751.1"/>
    </source>
</evidence>
<protein>
    <submittedName>
        <fullName evidence="1">Hydratase</fullName>
    </submittedName>
</protein>
<keyword evidence="2" id="KW-1185">Reference proteome</keyword>
<name>A0A7U5BGB6_9SPHN</name>
<sequence>MSRRLLAQGPRFDVHVAANGYAWWYIDATSADGAHGLTIIAFIGSVFSPYYKLSGRGDPENHCAINVSLNGPRGSAWAMTERPSKRMRRSADHFAVGPSGMHWDGDSLVIDIAEISAPLPYKVRGTVRVTPEMIGTTAFTLDPEGRHRWHPVAPRAHVEVAMTHPGMRWSGAGYFDSNFGDEPLEAGFNDWHWSRAHLKNDVAVLYEGRRRDGTPFDLALKFDRQGRWHDVVQPTAARLPRTGWLVDRATRVDAGHRPRVTKTWIDAPFYARSALSTHLFGEDAQAVHESLSLGRFRSPIVQSMLPYRMPRAFW</sequence>